<dbReference type="PROSITE" id="PS51819">
    <property type="entry name" value="VOC"/>
    <property type="match status" value="1"/>
</dbReference>
<proteinExistence type="predicted"/>
<dbReference type="RefSeq" id="WP_276642850.1">
    <property type="nucleotide sequence ID" value="NZ_JBAIZG010000044.1"/>
</dbReference>
<protein>
    <recommendedName>
        <fullName evidence="1">VOC domain-containing protein</fullName>
    </recommendedName>
</protein>
<dbReference type="SUPFAM" id="SSF54593">
    <property type="entry name" value="Glyoxalase/Bleomycin resistance protein/Dihydroxybiphenyl dioxygenase"/>
    <property type="match status" value="1"/>
</dbReference>
<evidence type="ECO:0000313" key="2">
    <source>
        <dbReference type="EMBL" id="REJ29760.1"/>
    </source>
</evidence>
<dbReference type="InterPro" id="IPR037523">
    <property type="entry name" value="VOC_core"/>
</dbReference>
<dbReference type="Pfam" id="PF00903">
    <property type="entry name" value="Glyoxalase"/>
    <property type="match status" value="1"/>
</dbReference>
<dbReference type="Gene3D" id="3.10.180.10">
    <property type="entry name" value="2,3-Dihydroxybiphenyl 1,2-Dioxygenase, domain 1"/>
    <property type="match status" value="1"/>
</dbReference>
<dbReference type="PANTHER" id="PTHR36503">
    <property type="entry name" value="BLR2520 PROTEIN"/>
    <property type="match status" value="1"/>
</dbReference>
<dbReference type="Proteomes" id="UP000257014">
    <property type="component" value="Unassembled WGS sequence"/>
</dbReference>
<comment type="caution">
    <text evidence="2">The sequence shown here is derived from an EMBL/GenBank/DDBJ whole genome shotgun (WGS) entry which is preliminary data.</text>
</comment>
<dbReference type="EMBL" id="QEWE01000013">
    <property type="protein sequence ID" value="REJ29760.1"/>
    <property type="molecule type" value="Genomic_DNA"/>
</dbReference>
<organism evidence="2 3">
    <name type="scientific">Caldibacillus debilis</name>
    <dbReference type="NCBI Taxonomy" id="301148"/>
    <lineage>
        <taxon>Bacteria</taxon>
        <taxon>Bacillati</taxon>
        <taxon>Bacillota</taxon>
        <taxon>Bacilli</taxon>
        <taxon>Bacillales</taxon>
        <taxon>Bacillaceae</taxon>
        <taxon>Caldibacillus</taxon>
    </lineage>
</organism>
<sequence>MKTFSVSKISSVVLHVKDTKVSAEFYGKVLGLKKTDEYDGMVWFLIGEGENATPLMLHPSEKPNPVTAGLSVDFSVDDVDALVSAVKSAGIGRVVQEPVDREWGVREAIIEDPDGYQFWCNQPLNG</sequence>
<dbReference type="PANTHER" id="PTHR36503:SF1">
    <property type="entry name" value="BLR2520 PROTEIN"/>
    <property type="match status" value="1"/>
</dbReference>
<feature type="domain" description="VOC" evidence="1">
    <location>
        <begin position="8"/>
        <end position="123"/>
    </location>
</feature>
<name>A0A3E0K741_9BACI</name>
<evidence type="ECO:0000313" key="3">
    <source>
        <dbReference type="Proteomes" id="UP000257014"/>
    </source>
</evidence>
<dbReference type="InterPro" id="IPR004360">
    <property type="entry name" value="Glyas_Fos-R_dOase_dom"/>
</dbReference>
<gene>
    <name evidence="2" type="ORF">C6P37_04735</name>
</gene>
<dbReference type="AlphaFoldDB" id="A0A3E0K741"/>
<accession>A0A3E0K741</accession>
<dbReference type="InterPro" id="IPR029068">
    <property type="entry name" value="Glyas_Bleomycin-R_OHBP_Dase"/>
</dbReference>
<evidence type="ECO:0000259" key="1">
    <source>
        <dbReference type="PROSITE" id="PS51819"/>
    </source>
</evidence>
<reference evidence="2 3" key="1">
    <citation type="submission" date="2018-03" db="EMBL/GenBank/DDBJ databases">
        <authorList>
            <person name="Keele B.F."/>
        </authorList>
    </citation>
    <scope>NUCLEOTIDE SEQUENCE [LARGE SCALE GENOMIC DNA]</scope>
    <source>
        <strain evidence="2">ZCTH4_d</strain>
    </source>
</reference>